<keyword evidence="2" id="KW-0833">Ubl conjugation pathway</keyword>
<organism evidence="6 7">
    <name type="scientific">Panagrolaimus davidi</name>
    <dbReference type="NCBI Taxonomy" id="227884"/>
    <lineage>
        <taxon>Eukaryota</taxon>
        <taxon>Metazoa</taxon>
        <taxon>Ecdysozoa</taxon>
        <taxon>Nematoda</taxon>
        <taxon>Chromadorea</taxon>
        <taxon>Rhabditida</taxon>
        <taxon>Tylenchina</taxon>
        <taxon>Panagrolaimomorpha</taxon>
        <taxon>Panagrolaimoidea</taxon>
        <taxon>Panagrolaimidae</taxon>
        <taxon>Panagrolaimus</taxon>
    </lineage>
</organism>
<dbReference type="GO" id="GO:0008233">
    <property type="term" value="F:peptidase activity"/>
    <property type="evidence" value="ECO:0007669"/>
    <property type="project" value="UniProtKB-KW"/>
</dbReference>
<keyword evidence="3" id="KW-0378">Hydrolase</keyword>
<dbReference type="InterPro" id="IPR056850">
    <property type="entry name" value="ARM_UBP34_24_USP9X_Y"/>
</dbReference>
<evidence type="ECO:0000259" key="5">
    <source>
        <dbReference type="Pfam" id="PF25010"/>
    </source>
</evidence>
<evidence type="ECO:0000256" key="1">
    <source>
        <dbReference type="ARBA" id="ARBA00022670"/>
    </source>
</evidence>
<evidence type="ECO:0000313" key="7">
    <source>
        <dbReference type="WBParaSite" id="PDA_v2.g9920.t1"/>
    </source>
</evidence>
<dbReference type="Pfam" id="PF25010">
    <property type="entry name" value="ARM_UBP24_USP9X-Y"/>
    <property type="match status" value="1"/>
</dbReference>
<proteinExistence type="predicted"/>
<name>A0A914R0Z9_9BILA</name>
<evidence type="ECO:0000313" key="6">
    <source>
        <dbReference type="Proteomes" id="UP000887578"/>
    </source>
</evidence>
<reference evidence="7" key="1">
    <citation type="submission" date="2022-11" db="UniProtKB">
        <authorList>
            <consortium name="WormBaseParasite"/>
        </authorList>
    </citation>
    <scope>IDENTIFICATION</scope>
</reference>
<keyword evidence="1" id="KW-0645">Protease</keyword>
<protein>
    <recommendedName>
        <fullName evidence="5">UBP34/UBP24/USP9X/USP9Y-like ARM repeat region domain-containing protein</fullName>
    </recommendedName>
</protein>
<feature type="compositionally biased region" description="Polar residues" evidence="4">
    <location>
        <begin position="664"/>
        <end position="676"/>
    </location>
</feature>
<keyword evidence="6" id="KW-1185">Reference proteome</keyword>
<accession>A0A914R0Z9</accession>
<dbReference type="AlphaFoldDB" id="A0A914R0Z9"/>
<dbReference type="GO" id="GO:0006508">
    <property type="term" value="P:proteolysis"/>
    <property type="evidence" value="ECO:0007669"/>
    <property type="project" value="UniProtKB-KW"/>
</dbReference>
<evidence type="ECO:0000256" key="2">
    <source>
        <dbReference type="ARBA" id="ARBA00022786"/>
    </source>
</evidence>
<evidence type="ECO:0000256" key="3">
    <source>
        <dbReference type="ARBA" id="ARBA00022801"/>
    </source>
</evidence>
<feature type="domain" description="UBP34/UBP24/USP9X/USP9Y-like ARM repeat region" evidence="5">
    <location>
        <begin position="20"/>
        <end position="369"/>
    </location>
</feature>
<dbReference type="WBParaSite" id="PDA_v2.g9920.t1">
    <property type="protein sequence ID" value="PDA_v2.g9920.t1"/>
    <property type="gene ID" value="PDA_v2.g9920"/>
</dbReference>
<feature type="region of interest" description="Disordered" evidence="4">
    <location>
        <begin position="664"/>
        <end position="685"/>
    </location>
</feature>
<evidence type="ECO:0000256" key="4">
    <source>
        <dbReference type="SAM" id="MobiDB-lite"/>
    </source>
</evidence>
<sequence>MVAQLGDYMYRDIVLNISRTFDDLVQWFHENEVLSVLLRDNLHLVTFVEKIEKVLQVLIRRDAFQTCNLEMLWTSQWGKHDAVQRNMLLMISHLSRFMNLQLIDRLFELIRDSFKQTQSPRERSLLLDFCRNLISNQNSSQEIMQKAFELTWQLYHDNSLTMDIIEMLLNVRITIIHTARNPEILRHEGFLKCLEEIKTHSELSVPLFYHLKQCVIDSTDRRRRLNSKAMITLINQENTISHLIDSIAEYLRRAREFILANGAPLPMENPDLCLLNSQFSHRFHVTQRLDALGFFIIECANRNIYASVEDTRKLWQALIESPVCEFERQRGFNFFGQNMHCLSFEASVDIFNNCLLNFPSQHFTVNSFNEIASMLKYSKADSLGRTIYTRTAGNNGTLDDVINSIMQKIRDFLWLIILDGSDSVAHRAIEFSTCEMEDMADPERRNACAALFIDDCFLRLKAFEAAIRETPENDGIAAKAQRIAKSLKVLLVRYENSIRNRAHPPLYRASMGRCFQVLLIFCKDDSKMKMPDARKILAVNSNWTMRYFYKQVLQMTSMERNRSTSLTTTTTTTAYKISERMDLLSYHPSGGTSGTEAQVRVLSMLTSMKNDRFPPLNSGIHTDTFRLVGRQSMRKTLGELHIDETTIFAARYAKSKRDTASFNFVSSMTQGDTPESSAMEESDEE</sequence>
<dbReference type="Proteomes" id="UP000887578">
    <property type="component" value="Unplaced"/>
</dbReference>